<dbReference type="InterPro" id="IPR016169">
    <property type="entry name" value="FAD-bd_PCMH_sub2"/>
</dbReference>
<dbReference type="GO" id="GO:0016192">
    <property type="term" value="P:vesicle-mediated transport"/>
    <property type="evidence" value="ECO:0007669"/>
    <property type="project" value="UniProtKB-KW"/>
</dbReference>
<evidence type="ECO:0000256" key="19">
    <source>
        <dbReference type="SAM" id="MobiDB-lite"/>
    </source>
</evidence>
<evidence type="ECO:0000313" key="22">
    <source>
        <dbReference type="EMBL" id="OBZ76895.1"/>
    </source>
</evidence>
<dbReference type="InterPro" id="IPR006094">
    <property type="entry name" value="Oxid_FAD_bind_N"/>
</dbReference>
<evidence type="ECO:0000256" key="12">
    <source>
        <dbReference type="ARBA" id="ARBA00022927"/>
    </source>
</evidence>
<dbReference type="InterPro" id="IPR012951">
    <property type="entry name" value="BBE"/>
</dbReference>
<keyword evidence="8" id="KW-0812">Transmembrane</keyword>
<comment type="cofactor">
    <cofactor evidence="1">
        <name>FAD</name>
        <dbReference type="ChEBI" id="CHEBI:57692"/>
    </cofactor>
</comment>
<dbReference type="Pfam" id="PF01565">
    <property type="entry name" value="FAD_binding_4"/>
    <property type="match status" value="1"/>
</dbReference>
<feature type="domain" description="Longin" evidence="20">
    <location>
        <begin position="480"/>
        <end position="592"/>
    </location>
</feature>
<evidence type="ECO:0000256" key="18">
    <source>
        <dbReference type="ARBA" id="ARBA00024249"/>
    </source>
</evidence>
<evidence type="ECO:0000256" key="6">
    <source>
        <dbReference type="ARBA" id="ARBA00022448"/>
    </source>
</evidence>
<keyword evidence="6" id="KW-0813">Transport</keyword>
<dbReference type="GO" id="GO:0016491">
    <property type="term" value="F:oxidoreductase activity"/>
    <property type="evidence" value="ECO:0007669"/>
    <property type="project" value="UniProtKB-KW"/>
</dbReference>
<keyword evidence="12" id="KW-0653">Protein transport</keyword>
<dbReference type="SUPFAM" id="SSF56176">
    <property type="entry name" value="FAD-binding/transporter-associated domain-like"/>
    <property type="match status" value="1"/>
</dbReference>
<feature type="compositionally biased region" description="Basic residues" evidence="19">
    <location>
        <begin position="1236"/>
        <end position="1256"/>
    </location>
</feature>
<dbReference type="InterPro" id="IPR016166">
    <property type="entry name" value="FAD-bd_PCMH"/>
</dbReference>
<dbReference type="PROSITE" id="PS50859">
    <property type="entry name" value="LONGIN"/>
    <property type="match status" value="1"/>
</dbReference>
<dbReference type="CDD" id="cd14824">
    <property type="entry name" value="Longin"/>
    <property type="match status" value="1"/>
</dbReference>
<name>A0A1C7MIX8_GRIFR</name>
<evidence type="ECO:0000313" key="23">
    <source>
        <dbReference type="Proteomes" id="UP000092993"/>
    </source>
</evidence>
<feature type="region of interest" description="Disordered" evidence="19">
    <location>
        <begin position="696"/>
        <end position="717"/>
    </location>
</feature>
<dbReference type="GO" id="GO:0000139">
    <property type="term" value="C:Golgi membrane"/>
    <property type="evidence" value="ECO:0007669"/>
    <property type="project" value="UniProtKB-SubCell"/>
</dbReference>
<evidence type="ECO:0000256" key="3">
    <source>
        <dbReference type="ARBA" id="ARBA00004409"/>
    </source>
</evidence>
<dbReference type="InterPro" id="IPR050416">
    <property type="entry name" value="FAD-linked_Oxidoreductase"/>
</dbReference>
<comment type="subcellular location">
    <subcellularLocation>
        <location evidence="2">Endoplasmic reticulum membrane</location>
        <topology evidence="2">Single-pass type IV membrane protein</topology>
    </subcellularLocation>
    <subcellularLocation>
        <location evidence="3">Golgi apparatus membrane</location>
        <topology evidence="3">Single-pass type IV membrane protein</topology>
    </subcellularLocation>
</comment>
<evidence type="ECO:0000259" key="20">
    <source>
        <dbReference type="PROSITE" id="PS50859"/>
    </source>
</evidence>
<evidence type="ECO:0000256" key="8">
    <source>
        <dbReference type="ARBA" id="ARBA00022692"/>
    </source>
</evidence>
<sequence>MSDFDAFKNSFKGDLVSPSDPDYLNALTRWAINSSRKAEIVAFVRDAEDVSRAILYAKRAGLPIAIRGGGHNPSGASSCEGGLVIDLSRYINGARVDAENKLAYVGGGALWKTVDEAAIKHGLATVGGTVNHTGVAGLTLGGGYGWLSAAHGLAVDNLVQGTIVTADGSILTANASENSDLFWGIRGGGSNFGVCTEFVLKLHPQRRKVFAGTLVFTPDVLTKFSSVAESWWTAGPSDKEGMIHIFTRGPDGQPCIVAVVFYNGPESEGREVYKAFLDLKPVMDTCREIPYEELNSLQNSFAEPGRNVYMKGTLQPPVFPREISLTAFKRVVALSASGEFTLAFMMEFFPLHKINAVPDNATAFRRGSPPNVLVVASWQDDSPEKTKHAREAAHELTALMGGMGYGNYSPESDVMPREAGAVVEKAKALFGNNYARLQAVKKRYDPESVATWFLFTCCTTYLVRLAPEHLRLPLMVRSTLVVRASDALPLAASVDDEQTEHALQEHKQQAKLIFRRIGPNAEPRCSIESGQYTLHYLIVDNVIFLVIADKSYPRKLAFSYLDELSKEFATSYGAKVENVRKPYAFVGFDTFMSKTTRLYQDTRTASAAGSSNLDKLNDELHDVTRIMTKNMEELLWRGDSLDSAYTSVLYHDYASFLGLHAGMSHLSTSLRSESEKYRFMSSASVPTMSYGFPGGASPVMQHPFPQSSPQPQTQQIQPGSITYTTTMGADGQVTYHPFSSGSAVLATVIKLPKGSQREEDRRRKTDDKSRNSLYHGRDRDRDEDYELRKAREKDARTERERDRLRERRASNAGYGGAYPDYERDLERRFQDLDVDHRDRDRDYERDRGARSRRGSTYGERPAGYQPAPGGNYSTAGYSPATSAYSTTATAGYPTSTSPYAGASGGQYPVSTAYPPPSPRMADAVGRPVSPYRPAGGMQGSVSPYQAGAGIQRSVSPYQAGPGIQRSVSPYQAGAGIQRSVSPYQAGVGIQRSSSPFYPGGIPRAASPYQSSMVRAGSPLPGAPGVYPPGHIMEGQPIRSSISRIPSPSPMPVGNVYGSAGGGVYGAGTAPYGAASAGYPGAGAGTFRGPNMSPEQPPQPMLSVPEGFSRPPNLAQPYTHFEMMKIQDMEDFLEVTPDLSLGWSGRLPVPEYSRDGRPPKRTELTADVIDLWNASFFIRRGVELVLYKGRERRSGRNIGQVDMHLPGFDTYDVSSPSESDTDDNDDDDAEPEVREARRIRRERKAERKKRKMEKKIRRKVKEMDRNYALYLTCVSNREGGGL</sequence>
<feature type="domain" description="FAD-binding PCMH-type" evidence="21">
    <location>
        <begin position="33"/>
        <end position="205"/>
    </location>
</feature>
<feature type="region of interest" description="Disordered" evidence="19">
    <location>
        <begin position="749"/>
        <end position="822"/>
    </location>
</feature>
<comment type="similarity">
    <text evidence="5">Belongs to the synaptobrevin family.</text>
</comment>
<keyword evidence="15" id="KW-0333">Golgi apparatus</keyword>
<proteinExistence type="inferred from homology"/>
<protein>
    <recommendedName>
        <fullName evidence="18">Protein transport protein SEC22</fullName>
    </recommendedName>
</protein>
<keyword evidence="13" id="KW-1133">Transmembrane helix</keyword>
<dbReference type="InterPro" id="IPR016167">
    <property type="entry name" value="FAD-bd_PCMH_sub1"/>
</dbReference>
<evidence type="ECO:0000256" key="5">
    <source>
        <dbReference type="ARBA" id="ARBA00008025"/>
    </source>
</evidence>
<evidence type="ECO:0000256" key="4">
    <source>
        <dbReference type="ARBA" id="ARBA00005466"/>
    </source>
</evidence>
<keyword evidence="16" id="KW-0175">Coiled coil</keyword>
<reference evidence="22 23" key="1">
    <citation type="submission" date="2016-03" db="EMBL/GenBank/DDBJ databases">
        <title>Whole genome sequencing of Grifola frondosa 9006-11.</title>
        <authorList>
            <person name="Min B."/>
            <person name="Park H."/>
            <person name="Kim J.-G."/>
            <person name="Cho H."/>
            <person name="Oh Y.-L."/>
            <person name="Kong W.-S."/>
            <person name="Choi I.-G."/>
        </authorList>
    </citation>
    <scope>NUCLEOTIDE SEQUENCE [LARGE SCALE GENOMIC DNA]</scope>
    <source>
        <strain evidence="22 23">9006-11</strain>
    </source>
</reference>
<dbReference type="GO" id="GO:0071949">
    <property type="term" value="F:FAD binding"/>
    <property type="evidence" value="ECO:0007669"/>
    <property type="project" value="InterPro"/>
</dbReference>
<evidence type="ECO:0000256" key="9">
    <source>
        <dbReference type="ARBA" id="ARBA00022824"/>
    </source>
</evidence>
<feature type="compositionally biased region" description="Basic and acidic residues" evidence="19">
    <location>
        <begin position="755"/>
        <end position="809"/>
    </location>
</feature>
<dbReference type="Pfam" id="PF08031">
    <property type="entry name" value="BBE"/>
    <property type="match status" value="1"/>
</dbReference>
<keyword evidence="9" id="KW-0256">Endoplasmic reticulum</keyword>
<dbReference type="Gene3D" id="3.40.462.20">
    <property type="match status" value="1"/>
</dbReference>
<dbReference type="InterPro" id="IPR036318">
    <property type="entry name" value="FAD-bd_PCMH-like_sf"/>
</dbReference>
<feature type="region of interest" description="Disordered" evidence="19">
    <location>
        <begin position="837"/>
        <end position="873"/>
    </location>
</feature>
<accession>A0A1C7MIX8</accession>
<keyword evidence="10" id="KW-0274">FAD</keyword>
<dbReference type="PROSITE" id="PS51387">
    <property type="entry name" value="FAD_PCMH"/>
    <property type="match status" value="1"/>
</dbReference>
<dbReference type="PANTHER" id="PTHR42973:SF39">
    <property type="entry name" value="FAD-BINDING PCMH-TYPE DOMAIN-CONTAINING PROTEIN"/>
    <property type="match status" value="1"/>
</dbReference>
<dbReference type="EMBL" id="LUGG01000003">
    <property type="protein sequence ID" value="OBZ76895.1"/>
    <property type="molecule type" value="Genomic_DNA"/>
</dbReference>
<feature type="compositionally biased region" description="Acidic residues" evidence="19">
    <location>
        <begin position="1218"/>
        <end position="1229"/>
    </location>
</feature>
<evidence type="ECO:0000256" key="16">
    <source>
        <dbReference type="ARBA" id="ARBA00023054"/>
    </source>
</evidence>
<evidence type="ECO:0000256" key="14">
    <source>
        <dbReference type="ARBA" id="ARBA00023002"/>
    </source>
</evidence>
<organism evidence="22 23">
    <name type="scientific">Grifola frondosa</name>
    <name type="common">Maitake</name>
    <name type="synonym">Polyporus frondosus</name>
    <dbReference type="NCBI Taxonomy" id="5627"/>
    <lineage>
        <taxon>Eukaryota</taxon>
        <taxon>Fungi</taxon>
        <taxon>Dikarya</taxon>
        <taxon>Basidiomycota</taxon>
        <taxon>Agaricomycotina</taxon>
        <taxon>Agaricomycetes</taxon>
        <taxon>Polyporales</taxon>
        <taxon>Grifolaceae</taxon>
        <taxon>Grifola</taxon>
    </lineage>
</organism>
<dbReference type="Pfam" id="PF13774">
    <property type="entry name" value="Longin"/>
    <property type="match status" value="1"/>
</dbReference>
<feature type="compositionally biased region" description="Basic and acidic residues" evidence="19">
    <location>
        <begin position="837"/>
        <end position="849"/>
    </location>
</feature>
<dbReference type="Proteomes" id="UP000092993">
    <property type="component" value="Unassembled WGS sequence"/>
</dbReference>
<evidence type="ECO:0000256" key="17">
    <source>
        <dbReference type="ARBA" id="ARBA00023136"/>
    </source>
</evidence>
<gene>
    <name evidence="22" type="primary">SEC22</name>
    <name evidence="22" type="ORF">A0H81_03639</name>
</gene>
<dbReference type="Gene3D" id="3.30.465.10">
    <property type="match status" value="1"/>
</dbReference>
<dbReference type="InterPro" id="IPR010908">
    <property type="entry name" value="Longin_dom"/>
</dbReference>
<dbReference type="SUPFAM" id="SSF58038">
    <property type="entry name" value="SNARE fusion complex"/>
    <property type="match status" value="1"/>
</dbReference>
<evidence type="ECO:0000256" key="2">
    <source>
        <dbReference type="ARBA" id="ARBA00004163"/>
    </source>
</evidence>
<dbReference type="SUPFAM" id="SSF64356">
    <property type="entry name" value="SNARE-like"/>
    <property type="match status" value="1"/>
</dbReference>
<dbReference type="InterPro" id="IPR011012">
    <property type="entry name" value="Longin-like_dom_sf"/>
</dbReference>
<evidence type="ECO:0000256" key="13">
    <source>
        <dbReference type="ARBA" id="ARBA00022989"/>
    </source>
</evidence>
<dbReference type="GO" id="GO:0015031">
    <property type="term" value="P:protein transport"/>
    <property type="evidence" value="ECO:0007669"/>
    <property type="project" value="UniProtKB-KW"/>
</dbReference>
<keyword evidence="11" id="KW-0931">ER-Golgi transport</keyword>
<evidence type="ECO:0000256" key="7">
    <source>
        <dbReference type="ARBA" id="ARBA00022630"/>
    </source>
</evidence>
<comment type="caution">
    <text evidence="22">The sequence shown here is derived from an EMBL/GenBank/DDBJ whole genome shotgun (WGS) entry which is preliminary data.</text>
</comment>
<evidence type="ECO:0000256" key="1">
    <source>
        <dbReference type="ARBA" id="ARBA00001974"/>
    </source>
</evidence>
<keyword evidence="7" id="KW-0285">Flavoprotein</keyword>
<evidence type="ECO:0000256" key="11">
    <source>
        <dbReference type="ARBA" id="ARBA00022892"/>
    </source>
</evidence>
<keyword evidence="17" id="KW-0472">Membrane</keyword>
<dbReference type="PANTHER" id="PTHR42973">
    <property type="entry name" value="BINDING OXIDOREDUCTASE, PUTATIVE (AFU_ORTHOLOGUE AFUA_1G17690)-RELATED"/>
    <property type="match status" value="1"/>
</dbReference>
<dbReference type="OrthoDB" id="415825at2759"/>
<dbReference type="Gene3D" id="3.30.43.10">
    <property type="entry name" value="Uridine Diphospho-n-acetylenolpyruvylglucosamine Reductase, domain 2"/>
    <property type="match status" value="1"/>
</dbReference>
<keyword evidence="14" id="KW-0560">Oxidoreductase</keyword>
<dbReference type="FunFam" id="3.30.450.50:FF:000007">
    <property type="entry name" value="SNARE complex subunit SEC22"/>
    <property type="match status" value="1"/>
</dbReference>
<dbReference type="Gene3D" id="3.30.450.50">
    <property type="entry name" value="Longin domain"/>
    <property type="match status" value="1"/>
</dbReference>
<evidence type="ECO:0000256" key="10">
    <source>
        <dbReference type="ARBA" id="ARBA00022827"/>
    </source>
</evidence>
<dbReference type="SMART" id="SM01270">
    <property type="entry name" value="Longin"/>
    <property type="match status" value="1"/>
</dbReference>
<dbReference type="STRING" id="5627.A0A1C7MIX8"/>
<keyword evidence="23" id="KW-1185">Reference proteome</keyword>
<evidence type="ECO:0000259" key="21">
    <source>
        <dbReference type="PROSITE" id="PS51387"/>
    </source>
</evidence>
<dbReference type="GO" id="GO:0005789">
    <property type="term" value="C:endoplasmic reticulum membrane"/>
    <property type="evidence" value="ECO:0007669"/>
    <property type="project" value="UniProtKB-SubCell"/>
</dbReference>
<feature type="region of interest" description="Disordered" evidence="19">
    <location>
        <begin position="1197"/>
        <end position="1256"/>
    </location>
</feature>
<feature type="compositionally biased region" description="Low complexity" evidence="19">
    <location>
        <begin position="701"/>
        <end position="717"/>
    </location>
</feature>
<evidence type="ECO:0000256" key="15">
    <source>
        <dbReference type="ARBA" id="ARBA00023034"/>
    </source>
</evidence>
<comment type="similarity">
    <text evidence="4">Belongs to the oxygen-dependent FAD-linked oxidoreductase family.</text>
</comment>